<dbReference type="GO" id="GO:0110001">
    <property type="term" value="C:toxin-antitoxin complex"/>
    <property type="evidence" value="ECO:0007669"/>
    <property type="project" value="InterPro"/>
</dbReference>
<dbReference type="InterPro" id="IPR037038">
    <property type="entry name" value="HepT-like_sf"/>
</dbReference>
<dbReference type="GO" id="GO:0016787">
    <property type="term" value="F:hydrolase activity"/>
    <property type="evidence" value="ECO:0007669"/>
    <property type="project" value="UniProtKB-KW"/>
</dbReference>
<evidence type="ECO:0000256" key="3">
    <source>
        <dbReference type="ARBA" id="ARBA00022722"/>
    </source>
</evidence>
<dbReference type="GO" id="GO:0004540">
    <property type="term" value="F:RNA nuclease activity"/>
    <property type="evidence" value="ECO:0007669"/>
    <property type="project" value="InterPro"/>
</dbReference>
<evidence type="ECO:0000256" key="2">
    <source>
        <dbReference type="ARBA" id="ARBA00022649"/>
    </source>
</evidence>
<evidence type="ECO:0000313" key="7">
    <source>
        <dbReference type="EMBL" id="AQG81632.1"/>
    </source>
</evidence>
<reference evidence="7 8" key="1">
    <citation type="submission" date="2016-01" db="EMBL/GenBank/DDBJ databases">
        <authorList>
            <person name="Oliw E.H."/>
        </authorList>
    </citation>
    <scope>NUCLEOTIDE SEQUENCE [LARGE SCALE GENOMIC DNA]</scope>
    <source>
        <strain evidence="7 8">DY10</strain>
    </source>
</reference>
<dbReference type="InterPro" id="IPR051813">
    <property type="entry name" value="HepT_RNase_toxin"/>
</dbReference>
<protein>
    <recommendedName>
        <fullName evidence="9">Antitoxin</fullName>
    </recommendedName>
</protein>
<dbReference type="PANTHER" id="PTHR34139:SF1">
    <property type="entry name" value="RNASE MJ1380-RELATED"/>
    <property type="match status" value="1"/>
</dbReference>
<evidence type="ECO:0000256" key="4">
    <source>
        <dbReference type="ARBA" id="ARBA00022741"/>
    </source>
</evidence>
<evidence type="ECO:0000313" key="8">
    <source>
        <dbReference type="Proteomes" id="UP000187941"/>
    </source>
</evidence>
<organism evidence="7 8">
    <name type="scientific">Spirosoma montaniterrae</name>
    <dbReference type="NCBI Taxonomy" id="1178516"/>
    <lineage>
        <taxon>Bacteria</taxon>
        <taxon>Pseudomonadati</taxon>
        <taxon>Bacteroidota</taxon>
        <taxon>Cytophagia</taxon>
        <taxon>Cytophagales</taxon>
        <taxon>Cytophagaceae</taxon>
        <taxon>Spirosoma</taxon>
    </lineage>
</organism>
<dbReference type="InterPro" id="IPR008201">
    <property type="entry name" value="HepT-like"/>
</dbReference>
<keyword evidence="5" id="KW-0378">Hydrolase</keyword>
<dbReference type="AlphaFoldDB" id="A0A1P9X1W7"/>
<keyword evidence="3" id="KW-0540">Nuclease</keyword>
<dbReference type="RefSeq" id="WP_077133099.1">
    <property type="nucleotide sequence ID" value="NZ_CP014263.1"/>
</dbReference>
<comment type="similarity">
    <text evidence="6">Belongs to the HepT RNase toxin family.</text>
</comment>
<accession>A0A1P9X1W7</accession>
<keyword evidence="1" id="KW-0597">Phosphoprotein</keyword>
<dbReference type="EMBL" id="CP014263">
    <property type="protein sequence ID" value="AQG81632.1"/>
    <property type="molecule type" value="Genomic_DNA"/>
</dbReference>
<dbReference type="STRING" id="1178516.AWR27_21385"/>
<dbReference type="KEGG" id="smon:AWR27_21385"/>
<dbReference type="GO" id="GO:0000166">
    <property type="term" value="F:nucleotide binding"/>
    <property type="evidence" value="ECO:0007669"/>
    <property type="project" value="UniProtKB-KW"/>
</dbReference>
<dbReference type="OrthoDB" id="955324at2"/>
<name>A0A1P9X1W7_9BACT</name>
<keyword evidence="8" id="KW-1185">Reference proteome</keyword>
<dbReference type="Pfam" id="PF01934">
    <property type="entry name" value="HepT-like"/>
    <property type="match status" value="1"/>
</dbReference>
<dbReference type="Gene3D" id="1.20.120.580">
    <property type="entry name" value="bsu32300-like"/>
    <property type="match status" value="1"/>
</dbReference>
<dbReference type="Proteomes" id="UP000187941">
    <property type="component" value="Chromosome"/>
</dbReference>
<dbReference type="PANTHER" id="PTHR34139">
    <property type="entry name" value="UPF0331 PROTEIN MJ0127"/>
    <property type="match status" value="1"/>
</dbReference>
<keyword evidence="2" id="KW-1277">Toxin-antitoxin system</keyword>
<evidence type="ECO:0000256" key="1">
    <source>
        <dbReference type="ARBA" id="ARBA00022553"/>
    </source>
</evidence>
<gene>
    <name evidence="7" type="ORF">AWR27_21385</name>
</gene>
<evidence type="ECO:0000256" key="5">
    <source>
        <dbReference type="ARBA" id="ARBA00022801"/>
    </source>
</evidence>
<evidence type="ECO:0008006" key="9">
    <source>
        <dbReference type="Google" id="ProtNLM"/>
    </source>
</evidence>
<evidence type="ECO:0000256" key="6">
    <source>
        <dbReference type="ARBA" id="ARBA00024207"/>
    </source>
</evidence>
<sequence length="115" mass="13092">MQRDIRKYLTDIAIHIDYIDIFLGGNRDFKIYEKDLATQYAVERALGIIGEAVNQLRKTDATINISGMNHIVGLRNILIHAYDSINNAIVWSVIVNHLPVLKMEVTALLEELESK</sequence>
<proteinExistence type="inferred from homology"/>
<keyword evidence="4" id="KW-0547">Nucleotide-binding</keyword>